<keyword evidence="9" id="KW-1185">Reference proteome</keyword>
<dbReference type="CDD" id="cd11058">
    <property type="entry name" value="CYP60B-like"/>
    <property type="match status" value="1"/>
</dbReference>
<dbReference type="EMBL" id="AMGV01000003">
    <property type="protein sequence ID" value="KEF59479.1"/>
    <property type="molecule type" value="Genomic_DNA"/>
</dbReference>
<dbReference type="Pfam" id="PF00067">
    <property type="entry name" value="p450"/>
    <property type="match status" value="1"/>
</dbReference>
<dbReference type="Proteomes" id="UP000027920">
    <property type="component" value="Unassembled WGS sequence"/>
</dbReference>
<dbReference type="GO" id="GO:0020037">
    <property type="term" value="F:heme binding"/>
    <property type="evidence" value="ECO:0007669"/>
    <property type="project" value="InterPro"/>
</dbReference>
<dbReference type="PRINTS" id="PR00385">
    <property type="entry name" value="P450"/>
</dbReference>
<dbReference type="InterPro" id="IPR001128">
    <property type="entry name" value="Cyt_P450"/>
</dbReference>
<dbReference type="GeneID" id="25279256"/>
<keyword evidence="6" id="KW-0560">Oxidoreductase</keyword>
<keyword evidence="6" id="KW-0503">Monooxygenase</keyword>
<evidence type="ECO:0000256" key="7">
    <source>
        <dbReference type="PIRSR" id="PIRSR602401-1"/>
    </source>
</evidence>
<evidence type="ECO:0000313" key="8">
    <source>
        <dbReference type="EMBL" id="KEF59479.1"/>
    </source>
</evidence>
<dbReference type="PANTHER" id="PTHR24305:SF210">
    <property type="entry name" value="CYTOCHROME P450 MONOOXYGENASE ASQL-RELATED"/>
    <property type="match status" value="1"/>
</dbReference>
<dbReference type="InterPro" id="IPR036396">
    <property type="entry name" value="Cyt_P450_sf"/>
</dbReference>
<dbReference type="PANTHER" id="PTHR24305">
    <property type="entry name" value="CYTOCHROME P450"/>
    <property type="match status" value="1"/>
</dbReference>
<dbReference type="VEuPathDB" id="FungiDB:A1O9_04323"/>
<keyword evidence="5 7" id="KW-0408">Iron</keyword>
<evidence type="ECO:0000256" key="2">
    <source>
        <dbReference type="ARBA" id="ARBA00010617"/>
    </source>
</evidence>
<dbReference type="InterPro" id="IPR050121">
    <property type="entry name" value="Cytochrome_P450_monoxygenase"/>
</dbReference>
<dbReference type="OrthoDB" id="1470350at2759"/>
<evidence type="ECO:0008006" key="10">
    <source>
        <dbReference type="Google" id="ProtNLM"/>
    </source>
</evidence>
<dbReference type="STRING" id="1182545.A0A072PH74"/>
<organism evidence="8 9">
    <name type="scientific">Exophiala aquamarina CBS 119918</name>
    <dbReference type="NCBI Taxonomy" id="1182545"/>
    <lineage>
        <taxon>Eukaryota</taxon>
        <taxon>Fungi</taxon>
        <taxon>Dikarya</taxon>
        <taxon>Ascomycota</taxon>
        <taxon>Pezizomycotina</taxon>
        <taxon>Eurotiomycetes</taxon>
        <taxon>Chaetothyriomycetidae</taxon>
        <taxon>Chaetothyriales</taxon>
        <taxon>Herpotrichiellaceae</taxon>
        <taxon>Exophiala</taxon>
    </lineage>
</organism>
<protein>
    <recommendedName>
        <fullName evidence="10">Cytochrome P450 oxidoreductase</fullName>
    </recommendedName>
</protein>
<dbReference type="RefSeq" id="XP_013262069.1">
    <property type="nucleotide sequence ID" value="XM_013406615.1"/>
</dbReference>
<proteinExistence type="inferred from homology"/>
<dbReference type="InterPro" id="IPR002401">
    <property type="entry name" value="Cyt_P450_E_grp-I"/>
</dbReference>
<evidence type="ECO:0000256" key="6">
    <source>
        <dbReference type="ARBA" id="ARBA00023033"/>
    </source>
</evidence>
<sequence length="494" mass="55055">MPNAHSQVRCLLCYFLKRAEFQEWTVLGSVLGSDSKYPGPKLFQATNLVRIWYVLRGQWVHQVTAQHEKYGPIVRVGPNELSYVTEEAWNDIYKTRKGEEQLKKIFPQTPNSQHGLMDNPFDDEQAVCRKILASTINDKALRQKESILQKNISAFVMQLQRKVRDGAGKAVLDLANGYECVAFDIIGDLFSGETFGCLNNLELPPLHGELVGGLKQLAVGTAFQTSALTRFLFLSSEPPPLAAVLETTRRLENRQKSLEKSKDDVLSHVFQEVGRRNGIDQKLATRLAADAIIGGFDTIAIAMVGTTYFLVKNPSKLAKATDEIRSKLRSVDDITLANVNSLRYLSAVFSEGLRLWPPGPETQRRFTNAQGNFINGDLIPPKTLVGVYHWTAGRYSRAWTDADSFVPERWLEEGMNGKYANDQRGVVNSFQAGPRNCPGQALASAEFRLVLATLLWHFDIAAADSGVPDWSKTKIFGLLANKQPLMVKISPRSA</sequence>
<dbReference type="PRINTS" id="PR00463">
    <property type="entry name" value="EP450I"/>
</dbReference>
<dbReference type="GO" id="GO:0005506">
    <property type="term" value="F:iron ion binding"/>
    <property type="evidence" value="ECO:0007669"/>
    <property type="project" value="InterPro"/>
</dbReference>
<evidence type="ECO:0000256" key="4">
    <source>
        <dbReference type="ARBA" id="ARBA00022723"/>
    </source>
</evidence>
<dbReference type="HOGENOM" id="CLU_001570_14_11_1"/>
<feature type="binding site" description="axial binding residue" evidence="7">
    <location>
        <position position="437"/>
    </location>
    <ligand>
        <name>heme</name>
        <dbReference type="ChEBI" id="CHEBI:30413"/>
    </ligand>
    <ligandPart>
        <name>Fe</name>
        <dbReference type="ChEBI" id="CHEBI:18248"/>
    </ligandPart>
</feature>
<name>A0A072PH74_9EURO</name>
<evidence type="ECO:0000256" key="1">
    <source>
        <dbReference type="ARBA" id="ARBA00001971"/>
    </source>
</evidence>
<dbReference type="AlphaFoldDB" id="A0A072PH74"/>
<comment type="cofactor">
    <cofactor evidence="1 7">
        <name>heme</name>
        <dbReference type="ChEBI" id="CHEBI:30413"/>
    </cofactor>
</comment>
<evidence type="ECO:0000256" key="3">
    <source>
        <dbReference type="ARBA" id="ARBA00022617"/>
    </source>
</evidence>
<reference evidence="8 9" key="1">
    <citation type="submission" date="2013-03" db="EMBL/GenBank/DDBJ databases">
        <title>The Genome Sequence of Exophiala aquamarina CBS 119918.</title>
        <authorList>
            <consortium name="The Broad Institute Genomics Platform"/>
            <person name="Cuomo C."/>
            <person name="de Hoog S."/>
            <person name="Gorbushina A."/>
            <person name="Walker B."/>
            <person name="Young S.K."/>
            <person name="Zeng Q."/>
            <person name="Gargeya S."/>
            <person name="Fitzgerald M."/>
            <person name="Haas B."/>
            <person name="Abouelleil A."/>
            <person name="Allen A.W."/>
            <person name="Alvarado L."/>
            <person name="Arachchi H.M."/>
            <person name="Berlin A.M."/>
            <person name="Chapman S.B."/>
            <person name="Gainer-Dewar J."/>
            <person name="Goldberg J."/>
            <person name="Griggs A."/>
            <person name="Gujja S."/>
            <person name="Hansen M."/>
            <person name="Howarth C."/>
            <person name="Imamovic A."/>
            <person name="Ireland A."/>
            <person name="Larimer J."/>
            <person name="McCowan C."/>
            <person name="Murphy C."/>
            <person name="Pearson M."/>
            <person name="Poon T.W."/>
            <person name="Priest M."/>
            <person name="Roberts A."/>
            <person name="Saif S."/>
            <person name="Shea T."/>
            <person name="Sisk P."/>
            <person name="Sykes S."/>
            <person name="Wortman J."/>
            <person name="Nusbaum C."/>
            <person name="Birren B."/>
        </authorList>
    </citation>
    <scope>NUCLEOTIDE SEQUENCE [LARGE SCALE GENOMIC DNA]</scope>
    <source>
        <strain evidence="8 9">CBS 119918</strain>
    </source>
</reference>
<evidence type="ECO:0000313" key="9">
    <source>
        <dbReference type="Proteomes" id="UP000027920"/>
    </source>
</evidence>
<evidence type="ECO:0000256" key="5">
    <source>
        <dbReference type="ARBA" id="ARBA00023004"/>
    </source>
</evidence>
<comment type="caution">
    <text evidence="8">The sequence shown here is derived from an EMBL/GenBank/DDBJ whole genome shotgun (WGS) entry which is preliminary data.</text>
</comment>
<gene>
    <name evidence="8" type="ORF">A1O9_04323</name>
</gene>
<dbReference type="SUPFAM" id="SSF48264">
    <property type="entry name" value="Cytochrome P450"/>
    <property type="match status" value="1"/>
</dbReference>
<comment type="similarity">
    <text evidence="2">Belongs to the cytochrome P450 family.</text>
</comment>
<accession>A0A072PH74</accession>
<dbReference type="Gene3D" id="1.10.630.10">
    <property type="entry name" value="Cytochrome P450"/>
    <property type="match status" value="1"/>
</dbReference>
<keyword evidence="3 7" id="KW-0349">Heme</keyword>
<keyword evidence="4 7" id="KW-0479">Metal-binding</keyword>
<dbReference type="GO" id="GO:0004497">
    <property type="term" value="F:monooxygenase activity"/>
    <property type="evidence" value="ECO:0007669"/>
    <property type="project" value="UniProtKB-KW"/>
</dbReference>
<dbReference type="GO" id="GO:0016705">
    <property type="term" value="F:oxidoreductase activity, acting on paired donors, with incorporation or reduction of molecular oxygen"/>
    <property type="evidence" value="ECO:0007669"/>
    <property type="project" value="InterPro"/>
</dbReference>